<evidence type="ECO:0000313" key="3">
    <source>
        <dbReference type="Proteomes" id="UP000660047"/>
    </source>
</evidence>
<protein>
    <recommendedName>
        <fullName evidence="1">DUF6472 domain-containing protein</fullName>
    </recommendedName>
</protein>
<dbReference type="AlphaFoldDB" id="A0AAI9NZB0"/>
<gene>
    <name evidence="2" type="ORF">COEU31_21620</name>
</gene>
<accession>A0AAI9NZB0</accession>
<organism evidence="2 3">
    <name type="scientific">Coprococcus eutactus</name>
    <dbReference type="NCBI Taxonomy" id="33043"/>
    <lineage>
        <taxon>Bacteria</taxon>
        <taxon>Bacillati</taxon>
        <taxon>Bacillota</taxon>
        <taxon>Clostridia</taxon>
        <taxon>Lachnospirales</taxon>
        <taxon>Lachnospiraceae</taxon>
        <taxon>Coprococcus</taxon>
    </lineage>
</organism>
<reference evidence="2" key="1">
    <citation type="submission" date="2020-06" db="EMBL/GenBank/DDBJ databases">
        <title>Characterization of fructooligosaccharide metabolism and fructooligosaccharide-degrading enzymes in human commensal butyrate producers.</title>
        <authorList>
            <person name="Tanno H."/>
            <person name="Fujii T."/>
            <person name="Hirano K."/>
            <person name="Maeno S."/>
            <person name="Tonozuka T."/>
            <person name="Sakamoto M."/>
            <person name="Ohkuma M."/>
            <person name="Tochio T."/>
            <person name="Endo A."/>
        </authorList>
    </citation>
    <scope>NUCLEOTIDE SEQUENCE</scope>
    <source>
        <strain evidence="2">JCM 31265</strain>
    </source>
</reference>
<evidence type="ECO:0000259" key="1">
    <source>
        <dbReference type="Pfam" id="PF20076"/>
    </source>
</evidence>
<evidence type="ECO:0000313" key="2">
    <source>
        <dbReference type="EMBL" id="GFO95116.1"/>
    </source>
</evidence>
<comment type="caution">
    <text evidence="2">The sequence shown here is derived from an EMBL/GenBank/DDBJ whole genome shotgun (WGS) entry which is preliminary data.</text>
</comment>
<feature type="domain" description="DUF6472" evidence="1">
    <location>
        <begin position="3"/>
        <end position="58"/>
    </location>
</feature>
<dbReference type="Pfam" id="PF20076">
    <property type="entry name" value="DUF6472"/>
    <property type="match status" value="1"/>
</dbReference>
<dbReference type="RefSeq" id="WP_022215981.1">
    <property type="nucleotide sequence ID" value="NZ_BLYL01000014.1"/>
</dbReference>
<proteinExistence type="predicted"/>
<dbReference type="Proteomes" id="UP000660047">
    <property type="component" value="Unassembled WGS sequence"/>
</dbReference>
<dbReference type="EMBL" id="BLYL01000014">
    <property type="protein sequence ID" value="GFO95116.1"/>
    <property type="molecule type" value="Genomic_DNA"/>
</dbReference>
<dbReference type="InterPro" id="IPR045525">
    <property type="entry name" value="DUF6472"/>
</dbReference>
<name>A0AAI9NZB0_9FIRM</name>
<sequence length="58" mass="7052">MASSCDMCAHYVYDEEDDFYECLVNMDEDDFARFVARGYDNCPYFQLDDEYRIVRHQM</sequence>